<dbReference type="GeneID" id="54469248"/>
<reference evidence="2 4" key="1">
    <citation type="journal article" date="2020" name="Stud. Mycol.">
        <title>101 Dothideomycetes genomes: a test case for predicting lifestyles and emergence of pathogens.</title>
        <authorList>
            <person name="Haridas S."/>
            <person name="Albert R."/>
            <person name="Binder M."/>
            <person name="Bloem J."/>
            <person name="Labutti K."/>
            <person name="Salamov A."/>
            <person name="Andreopoulos B."/>
            <person name="Baker S."/>
            <person name="Barry K."/>
            <person name="Bills G."/>
            <person name="Bluhm B."/>
            <person name="Cannon C."/>
            <person name="Castanera R."/>
            <person name="Culley D."/>
            <person name="Daum C."/>
            <person name="Ezra D."/>
            <person name="Gonzalez J."/>
            <person name="Henrissat B."/>
            <person name="Kuo A."/>
            <person name="Liang C."/>
            <person name="Lipzen A."/>
            <person name="Lutzoni F."/>
            <person name="Magnuson J."/>
            <person name="Mondo S."/>
            <person name="Nolan M."/>
            <person name="Ohm R."/>
            <person name="Pangilinan J."/>
            <person name="Park H.-J."/>
            <person name="Ramirez L."/>
            <person name="Alfaro M."/>
            <person name="Sun H."/>
            <person name="Tritt A."/>
            <person name="Yoshinaga Y."/>
            <person name="Zwiers L.-H."/>
            <person name="Turgeon B."/>
            <person name="Goodwin S."/>
            <person name="Spatafora J."/>
            <person name="Crous P."/>
            <person name="Grigoriev I."/>
        </authorList>
    </citation>
    <scope>NUCLEOTIDE SEQUENCE</scope>
    <source>
        <strain evidence="2 4">CBS 304.34</strain>
    </source>
</reference>
<evidence type="ECO:0000313" key="2">
    <source>
        <dbReference type="EMBL" id="KAF2805944.1"/>
    </source>
</evidence>
<keyword evidence="3" id="KW-1185">Reference proteome</keyword>
<gene>
    <name evidence="2 4" type="ORF">BDZ99DRAFT_574188</name>
</gene>
<dbReference type="AlphaFoldDB" id="A0A6A6YD48"/>
<organism evidence="2">
    <name type="scientific">Mytilinidion resinicola</name>
    <dbReference type="NCBI Taxonomy" id="574789"/>
    <lineage>
        <taxon>Eukaryota</taxon>
        <taxon>Fungi</taxon>
        <taxon>Dikarya</taxon>
        <taxon>Ascomycota</taxon>
        <taxon>Pezizomycotina</taxon>
        <taxon>Dothideomycetes</taxon>
        <taxon>Pleosporomycetidae</taxon>
        <taxon>Mytilinidiales</taxon>
        <taxon>Mytilinidiaceae</taxon>
        <taxon>Mytilinidion</taxon>
    </lineage>
</organism>
<feature type="region of interest" description="Disordered" evidence="1">
    <location>
        <begin position="1"/>
        <end position="21"/>
    </location>
</feature>
<dbReference type="OrthoDB" id="2799468at2759"/>
<reference evidence="4" key="2">
    <citation type="submission" date="2020-04" db="EMBL/GenBank/DDBJ databases">
        <authorList>
            <consortium name="NCBI Genome Project"/>
        </authorList>
    </citation>
    <scope>NUCLEOTIDE SEQUENCE</scope>
    <source>
        <strain evidence="4">CBS 304.34</strain>
    </source>
</reference>
<dbReference type="EMBL" id="MU003708">
    <property type="protein sequence ID" value="KAF2805944.1"/>
    <property type="molecule type" value="Genomic_DNA"/>
</dbReference>
<evidence type="ECO:0000313" key="4">
    <source>
        <dbReference type="RefSeq" id="XP_033572908.1"/>
    </source>
</evidence>
<accession>A0A6A6YD48</accession>
<evidence type="ECO:0000256" key="1">
    <source>
        <dbReference type="SAM" id="MobiDB-lite"/>
    </source>
</evidence>
<feature type="region of interest" description="Disordered" evidence="1">
    <location>
        <begin position="328"/>
        <end position="351"/>
    </location>
</feature>
<sequence length="351" mass="38148">MPSSDPNTTNHESTPAQTWVPLRLTAEQVAQDPSPASEAALDEAQLAQQSHNQTVLDKIFENLASGSTSTFLAHIEQVEEIVYSGTADQRTLNSVRVVERLIRAEETAISQIGAVEQLLRANEATIRANETTLQRVEAKFNMQTLSGLAKMVDPKIDATPDSDLTFEDLELFQVLATKMRKKLFAAKFASAGVPEDDDAEAANVQLQHERLQHDLKLAMPCSLQDGQKSSRSTSDIATLLRGGQISTRSTPSMTKLLTKLLSNQAKEASFQEAVAAIEPKIKEAPETVTKEEANLLHKLEVRAFGLTERGGVTARAMSLARKNEAAAKMGAAGSSNNASDDEHEEHVTMKC</sequence>
<dbReference type="RefSeq" id="XP_033572908.1">
    <property type="nucleotide sequence ID" value="XM_033728355.1"/>
</dbReference>
<proteinExistence type="predicted"/>
<name>A0A6A6YD48_9PEZI</name>
<dbReference type="Proteomes" id="UP000504636">
    <property type="component" value="Unplaced"/>
</dbReference>
<feature type="compositionally biased region" description="Polar residues" evidence="1">
    <location>
        <begin position="1"/>
        <end position="17"/>
    </location>
</feature>
<reference evidence="4" key="3">
    <citation type="submission" date="2025-04" db="UniProtKB">
        <authorList>
            <consortium name="RefSeq"/>
        </authorList>
    </citation>
    <scope>IDENTIFICATION</scope>
    <source>
        <strain evidence="4">CBS 304.34</strain>
    </source>
</reference>
<evidence type="ECO:0000313" key="3">
    <source>
        <dbReference type="Proteomes" id="UP000504636"/>
    </source>
</evidence>
<protein>
    <submittedName>
        <fullName evidence="2 4">Uncharacterized protein</fullName>
    </submittedName>
</protein>